<feature type="transmembrane region" description="Helical" evidence="12">
    <location>
        <begin position="451"/>
        <end position="470"/>
    </location>
</feature>
<evidence type="ECO:0000313" key="13">
    <source>
        <dbReference type="EMBL" id="BAT60647.1"/>
    </source>
</evidence>
<feature type="transmembrane region" description="Helical" evidence="12">
    <location>
        <begin position="420"/>
        <end position="439"/>
    </location>
</feature>
<keyword evidence="6" id="KW-0119">Carbohydrate metabolism</keyword>
<evidence type="ECO:0000256" key="10">
    <source>
        <dbReference type="ARBA" id="ARBA00042373"/>
    </source>
</evidence>
<sequence length="529" mass="57348">MHRPLLALAIAAAIIFGFWRWMGAPVPMPQSPIAAGEKLHCVSYAPFRGQQNPLSSATFIDAKQIDDDLARLAKVAECVRTYSTEHGLYQVPEIAAKHGLKVLQGLWLSSSPKKNQTQFDEVVALAKQHPQTIRGIVVGNEVLLRGEMSAIDLAATIRRVKAAVSMPVTYADVWEFWARNRDLAAAVDFITIHILPYWEDFPVGADKAAAHVDQIRNEVGQIFPGREILIGETGWPSAGRMREGALPSLSHEAKVLHETLAVAKRGNYKVNVIEAFDQPWKRALEGTVGGHWGLYDADTREAKFVWGEPVSDHPRWKLQAAGGVAFAALIVLAAFWGRQIDTNARWGGTALIATFAGASIGLAIENAPVESLGLGGWVRTLAMLFVALTLPVLGAIGVMRGYSVPAFERVIGDARDAGKIRLIIGALAIALTVLVVQVTAGLVFDPRYKDFPNPALIGAVVAVLMVILMARQPREGGFAERFIGFTLIASAIYIAFNEGFANWQSLVFVALLLAMSVSLLLSAGVRKRA</sequence>
<evidence type="ECO:0000256" key="5">
    <source>
        <dbReference type="ARBA" id="ARBA00023180"/>
    </source>
</evidence>
<evidence type="ECO:0000256" key="12">
    <source>
        <dbReference type="SAM" id="Phobius"/>
    </source>
</evidence>
<evidence type="ECO:0000256" key="3">
    <source>
        <dbReference type="ARBA" id="ARBA00022801"/>
    </source>
</evidence>
<dbReference type="SUPFAM" id="SSF51445">
    <property type="entry name" value="(Trans)glycosidases"/>
    <property type="match status" value="1"/>
</dbReference>
<feature type="transmembrane region" description="Helical" evidence="12">
    <location>
        <begin position="318"/>
        <end position="337"/>
    </location>
</feature>
<dbReference type="GO" id="GO:0016787">
    <property type="term" value="F:hydrolase activity"/>
    <property type="evidence" value="ECO:0007669"/>
    <property type="project" value="UniProtKB-KW"/>
</dbReference>
<evidence type="ECO:0000256" key="2">
    <source>
        <dbReference type="ARBA" id="ARBA00022475"/>
    </source>
</evidence>
<dbReference type="PANTHER" id="PTHR16631:SF17">
    <property type="entry name" value="GLUCAN ENDO-1,3-BETA-GLUCOSIDASE BTGC"/>
    <property type="match status" value="1"/>
</dbReference>
<keyword evidence="12" id="KW-1133">Transmembrane helix</keyword>
<evidence type="ECO:0000256" key="8">
    <source>
        <dbReference type="ARBA" id="ARBA00023326"/>
    </source>
</evidence>
<evidence type="ECO:0000256" key="9">
    <source>
        <dbReference type="ARBA" id="ARBA00037649"/>
    </source>
</evidence>
<dbReference type="Gene3D" id="3.20.20.80">
    <property type="entry name" value="Glycosidases"/>
    <property type="match status" value="1"/>
</dbReference>
<keyword evidence="8" id="KW-0624">Polysaccharide degradation</keyword>
<dbReference type="Proteomes" id="UP000236884">
    <property type="component" value="Chromosome"/>
</dbReference>
<comment type="subcellular location">
    <subcellularLocation>
        <location evidence="1">Cell membrane</location>
    </subcellularLocation>
</comment>
<comment type="function">
    <text evidence="9">Glucanases play a role in cell expansion during growth, in cell-cell fusion during mating, and in spore release during sporulation. This enzyme may be involved in beta-glucan degradation. Active on laminarin and lichenan.</text>
</comment>
<keyword evidence="3" id="KW-0378">Hydrolase</keyword>
<reference evidence="13 14" key="1">
    <citation type="submission" date="2015-08" db="EMBL/GenBank/DDBJ databases">
        <title>Investigation of the bacterial diversity of lava forest soil.</title>
        <authorList>
            <person name="Lee J.S."/>
        </authorList>
    </citation>
    <scope>NUCLEOTIDE SEQUENCE [LARGE SCALE GENOMIC DNA]</scope>
    <source>
        <strain evidence="13 14">GJW-30</strain>
    </source>
</reference>
<feature type="transmembrane region" description="Helical" evidence="12">
    <location>
        <begin position="376"/>
        <end position="399"/>
    </location>
</feature>
<dbReference type="GO" id="GO:0005886">
    <property type="term" value="C:plasma membrane"/>
    <property type="evidence" value="ECO:0007669"/>
    <property type="project" value="UniProtKB-SubCell"/>
</dbReference>
<evidence type="ECO:0000256" key="1">
    <source>
        <dbReference type="ARBA" id="ARBA00004236"/>
    </source>
</evidence>
<dbReference type="KEGG" id="vgo:GJW-30_1_03195"/>
<protein>
    <recommendedName>
        <fullName evidence="11">Endo-1,3-beta-glucanase btgC</fullName>
    </recommendedName>
    <alternativeName>
        <fullName evidence="10">Laminarinase btgC</fullName>
    </alternativeName>
</protein>
<evidence type="ECO:0000256" key="6">
    <source>
        <dbReference type="ARBA" id="ARBA00023277"/>
    </source>
</evidence>
<dbReference type="GO" id="GO:0000272">
    <property type="term" value="P:polysaccharide catabolic process"/>
    <property type="evidence" value="ECO:0007669"/>
    <property type="project" value="UniProtKB-KW"/>
</dbReference>
<evidence type="ECO:0000256" key="4">
    <source>
        <dbReference type="ARBA" id="ARBA00023136"/>
    </source>
</evidence>
<keyword evidence="14" id="KW-1185">Reference proteome</keyword>
<keyword evidence="12" id="KW-0812">Transmembrane</keyword>
<dbReference type="OrthoDB" id="9806824at2"/>
<feature type="transmembrane region" description="Helical" evidence="12">
    <location>
        <begin position="506"/>
        <end position="525"/>
    </location>
</feature>
<dbReference type="PANTHER" id="PTHR16631">
    <property type="entry name" value="GLUCAN 1,3-BETA-GLUCOSIDASE"/>
    <property type="match status" value="1"/>
</dbReference>
<dbReference type="InterPro" id="IPR017853">
    <property type="entry name" value="GH"/>
</dbReference>
<feature type="transmembrane region" description="Helical" evidence="12">
    <location>
        <begin position="344"/>
        <end position="364"/>
    </location>
</feature>
<dbReference type="GO" id="GO:0071555">
    <property type="term" value="P:cell wall organization"/>
    <property type="evidence" value="ECO:0007669"/>
    <property type="project" value="UniProtKB-KW"/>
</dbReference>
<proteinExistence type="predicted"/>
<keyword evidence="4 12" id="KW-0472">Membrane</keyword>
<accession>A0A0S3PXJ5</accession>
<evidence type="ECO:0000313" key="14">
    <source>
        <dbReference type="Proteomes" id="UP000236884"/>
    </source>
</evidence>
<keyword evidence="5" id="KW-0325">Glycoprotein</keyword>
<keyword evidence="7" id="KW-0961">Cell wall biogenesis/degradation</keyword>
<name>A0A0S3PXJ5_9BRAD</name>
<dbReference type="RefSeq" id="WP_096357051.1">
    <property type="nucleotide sequence ID" value="NZ_AP014946.1"/>
</dbReference>
<dbReference type="InterPro" id="IPR050732">
    <property type="entry name" value="Beta-glucan_modifiers"/>
</dbReference>
<feature type="transmembrane region" description="Helical" evidence="12">
    <location>
        <begin position="482"/>
        <end position="500"/>
    </location>
</feature>
<dbReference type="EMBL" id="AP014946">
    <property type="protein sequence ID" value="BAT60647.1"/>
    <property type="molecule type" value="Genomic_DNA"/>
</dbReference>
<dbReference type="AlphaFoldDB" id="A0A0S3PXJ5"/>
<evidence type="ECO:0000256" key="11">
    <source>
        <dbReference type="ARBA" id="ARBA00043078"/>
    </source>
</evidence>
<organism evidence="13 14">
    <name type="scientific">Variibacter gotjawalensis</name>
    <dbReference type="NCBI Taxonomy" id="1333996"/>
    <lineage>
        <taxon>Bacteria</taxon>
        <taxon>Pseudomonadati</taxon>
        <taxon>Pseudomonadota</taxon>
        <taxon>Alphaproteobacteria</taxon>
        <taxon>Hyphomicrobiales</taxon>
        <taxon>Nitrobacteraceae</taxon>
        <taxon>Variibacter</taxon>
    </lineage>
</organism>
<keyword evidence="2" id="KW-1003">Cell membrane</keyword>
<evidence type="ECO:0000256" key="7">
    <source>
        <dbReference type="ARBA" id="ARBA00023316"/>
    </source>
</evidence>
<gene>
    <name evidence="13" type="ORF">GJW-30_1_03195</name>
</gene>